<dbReference type="InterPro" id="IPR003961">
    <property type="entry name" value="FN3_dom"/>
</dbReference>
<evidence type="ECO:0000259" key="2">
    <source>
        <dbReference type="SMART" id="SM00060"/>
    </source>
</evidence>
<dbReference type="SUPFAM" id="SSF49265">
    <property type="entry name" value="Fibronectin type III"/>
    <property type="match status" value="1"/>
</dbReference>
<feature type="signal peptide" evidence="1">
    <location>
        <begin position="1"/>
        <end position="19"/>
    </location>
</feature>
<name>A0A2C9L6X0_BIOGL</name>
<dbReference type="EnsemblMetazoa" id="BGLB027697-RB">
    <property type="protein sequence ID" value="BGLB027697-PB"/>
    <property type="gene ID" value="BGLB027697"/>
</dbReference>
<feature type="chain" id="PRO_5014285073" description="Fibronectin type-III domain-containing protein" evidence="1">
    <location>
        <begin position="20"/>
        <end position="148"/>
    </location>
</feature>
<evidence type="ECO:0000313" key="3">
    <source>
        <dbReference type="EnsemblMetazoa" id="BGLB027697-PA"/>
    </source>
</evidence>
<evidence type="ECO:0000256" key="1">
    <source>
        <dbReference type="SAM" id="SignalP"/>
    </source>
</evidence>
<dbReference type="CDD" id="cd00063">
    <property type="entry name" value="FN3"/>
    <property type="match status" value="1"/>
</dbReference>
<dbReference type="VEuPathDB" id="VectorBase:BGLB027697"/>
<dbReference type="VEuPathDB" id="VectorBase:BGLAX_044521"/>
<evidence type="ECO:0000313" key="4">
    <source>
        <dbReference type="Proteomes" id="UP000076420"/>
    </source>
</evidence>
<dbReference type="Gene3D" id="2.60.40.10">
    <property type="entry name" value="Immunoglobulins"/>
    <property type="match status" value="1"/>
</dbReference>
<dbReference type="Proteomes" id="UP000076420">
    <property type="component" value="Unassembled WGS sequence"/>
</dbReference>
<dbReference type="AlphaFoldDB" id="A0A2C9L6X0"/>
<dbReference type="Pfam" id="PF00041">
    <property type="entry name" value="fn3"/>
    <property type="match status" value="1"/>
</dbReference>
<reference evidence="3" key="1">
    <citation type="submission" date="2020-05" db="UniProtKB">
        <authorList>
            <consortium name="EnsemblMetazoa"/>
        </authorList>
    </citation>
    <scope>IDENTIFICATION</scope>
    <source>
        <strain evidence="3">BB02</strain>
    </source>
</reference>
<protein>
    <recommendedName>
        <fullName evidence="2">Fibronectin type-III domain-containing protein</fullName>
    </recommendedName>
</protein>
<dbReference type="SMART" id="SM00060">
    <property type="entry name" value="FN3"/>
    <property type="match status" value="1"/>
</dbReference>
<organism evidence="3 4">
    <name type="scientific">Biomphalaria glabrata</name>
    <name type="common">Bloodfluke planorb</name>
    <name type="synonym">Freshwater snail</name>
    <dbReference type="NCBI Taxonomy" id="6526"/>
    <lineage>
        <taxon>Eukaryota</taxon>
        <taxon>Metazoa</taxon>
        <taxon>Spiralia</taxon>
        <taxon>Lophotrochozoa</taxon>
        <taxon>Mollusca</taxon>
        <taxon>Gastropoda</taxon>
        <taxon>Heterobranchia</taxon>
        <taxon>Euthyneura</taxon>
        <taxon>Panpulmonata</taxon>
        <taxon>Hygrophila</taxon>
        <taxon>Lymnaeoidea</taxon>
        <taxon>Planorbidae</taxon>
        <taxon>Biomphalaria</taxon>
    </lineage>
</organism>
<sequence length="148" mass="16504">MTLTTFVIVILATLHVGDLSLFYGTECTSNATCLSDTLCLPGVDNIKRCLCEKNKFRTSKNTCNFLFDLRSYNIKLDTGTPTSVKLKWTSDYIQGLPAIFNVSYNNTYQLGDENGVTVDNLSPDTEYKFTVQVIISYTYCCNPAPAPH</sequence>
<gene>
    <name evidence="3" type="primary">106057583</name>
</gene>
<dbReference type="EnsemblMetazoa" id="BGLB027697-RA">
    <property type="protein sequence ID" value="BGLB027697-PA"/>
    <property type="gene ID" value="BGLB027697"/>
</dbReference>
<dbReference type="KEGG" id="bgt:106057583"/>
<dbReference type="InterPro" id="IPR013783">
    <property type="entry name" value="Ig-like_fold"/>
</dbReference>
<feature type="domain" description="Fibronectin type-III" evidence="2">
    <location>
        <begin position="68"/>
        <end position="138"/>
    </location>
</feature>
<accession>A0A2C9L6X0</accession>
<keyword evidence="1" id="KW-0732">Signal</keyword>
<proteinExistence type="predicted"/>
<dbReference type="InterPro" id="IPR036116">
    <property type="entry name" value="FN3_sf"/>
</dbReference>